<dbReference type="InterPro" id="IPR047122">
    <property type="entry name" value="Trans-enoyl_RdTase-like"/>
</dbReference>
<protein>
    <submittedName>
        <fullName evidence="5">Zinc-binding alcohol dehydrogenase domain-containing protein cipB</fullName>
    </submittedName>
</protein>
<dbReference type="Proteomes" id="UP000325902">
    <property type="component" value="Unassembled WGS sequence"/>
</dbReference>
<dbReference type="InterPro" id="IPR036291">
    <property type="entry name" value="NAD(P)-bd_dom_sf"/>
</dbReference>
<dbReference type="Pfam" id="PF08240">
    <property type="entry name" value="ADH_N"/>
    <property type="match status" value="1"/>
</dbReference>
<evidence type="ECO:0000259" key="4">
    <source>
        <dbReference type="SMART" id="SM00829"/>
    </source>
</evidence>
<feature type="domain" description="Enoyl reductase (ER)" evidence="4">
    <location>
        <begin position="15"/>
        <end position="361"/>
    </location>
</feature>
<dbReference type="CDD" id="cd08249">
    <property type="entry name" value="enoyl_reductase_like"/>
    <property type="match status" value="1"/>
</dbReference>
<comment type="subunit">
    <text evidence="2">Monomer.</text>
</comment>
<dbReference type="InterPro" id="IPR013149">
    <property type="entry name" value="ADH-like_C"/>
</dbReference>
<dbReference type="PANTHER" id="PTHR45348">
    <property type="entry name" value="HYPOTHETICAL OXIDOREDUCTASE (EUROFUNG)"/>
    <property type="match status" value="1"/>
</dbReference>
<keyword evidence="3" id="KW-0560">Oxidoreductase</keyword>
<comment type="caution">
    <text evidence="5">The sequence shown here is derived from an EMBL/GenBank/DDBJ whole genome shotgun (WGS) entry which is preliminary data.</text>
</comment>
<dbReference type="EMBL" id="VCHE01000034">
    <property type="protein sequence ID" value="KAB2575284.1"/>
    <property type="molecule type" value="Genomic_DNA"/>
</dbReference>
<dbReference type="SMART" id="SM00829">
    <property type="entry name" value="PKS_ER"/>
    <property type="match status" value="1"/>
</dbReference>
<dbReference type="SUPFAM" id="SSF51735">
    <property type="entry name" value="NAD(P)-binding Rossmann-fold domains"/>
    <property type="match status" value="1"/>
</dbReference>
<dbReference type="InterPro" id="IPR020843">
    <property type="entry name" value="ER"/>
</dbReference>
<accession>A0A5N5DE46</accession>
<dbReference type="SUPFAM" id="SSF50129">
    <property type="entry name" value="GroES-like"/>
    <property type="match status" value="1"/>
</dbReference>
<gene>
    <name evidence="5" type="primary">cipB</name>
    <name evidence="5" type="ORF">DBV05_g6021</name>
</gene>
<evidence type="ECO:0000313" key="6">
    <source>
        <dbReference type="Proteomes" id="UP000325902"/>
    </source>
</evidence>
<dbReference type="AlphaFoldDB" id="A0A5N5DE46"/>
<dbReference type="OrthoDB" id="3509362at2759"/>
<evidence type="ECO:0000256" key="3">
    <source>
        <dbReference type="ARBA" id="ARBA00023002"/>
    </source>
</evidence>
<evidence type="ECO:0000256" key="2">
    <source>
        <dbReference type="ARBA" id="ARBA00011245"/>
    </source>
</evidence>
<evidence type="ECO:0000313" key="5">
    <source>
        <dbReference type="EMBL" id="KAB2575284.1"/>
    </source>
</evidence>
<name>A0A5N5DE46_9PEZI</name>
<dbReference type="Gene3D" id="3.40.50.720">
    <property type="entry name" value="NAD(P)-binding Rossmann-like Domain"/>
    <property type="match status" value="1"/>
</dbReference>
<dbReference type="Gene3D" id="3.90.180.10">
    <property type="entry name" value="Medium-chain alcohol dehydrogenases, catalytic domain"/>
    <property type="match status" value="1"/>
</dbReference>
<dbReference type="InterPro" id="IPR013154">
    <property type="entry name" value="ADH-like_N"/>
</dbReference>
<organism evidence="5 6">
    <name type="scientific">Lasiodiplodia theobromae</name>
    <dbReference type="NCBI Taxonomy" id="45133"/>
    <lineage>
        <taxon>Eukaryota</taxon>
        <taxon>Fungi</taxon>
        <taxon>Dikarya</taxon>
        <taxon>Ascomycota</taxon>
        <taxon>Pezizomycotina</taxon>
        <taxon>Dothideomycetes</taxon>
        <taxon>Dothideomycetes incertae sedis</taxon>
        <taxon>Botryosphaeriales</taxon>
        <taxon>Botryosphaeriaceae</taxon>
        <taxon>Lasiodiplodia</taxon>
    </lineage>
</organism>
<sequence length="364" mass="38037">MAEPANIAAFLMAEKAYPLEVRESPYPTPVKDEVMIKTAAIAINPVDWIVQATAVIPFPYPWILGRDCAGTIVAIGPAQTTHRVGDRVLGLAVGFATKDPSCSAFQAYVKLSPPLVTKIPPAISFVDAAVLPLGTATAAAGLFEDYLLGLRLPSSSPPSRGLEAETGVAESEREAAAVVVWGAASSVGSCAVQLAVQAGYVVLATASPANFAYARDELGATAVFDYKIAGVVEEIVRVVEAGRYRLAGVFDAVGGGGAVEKCVEIAAMVRKGSRLVCTVRPLPDELSQKLPEGVQCGQVMASEIRNTPVGPAVFEQFLPKALEDGRFKCLPGPEVVGEGLHSLQKGLDELKAGVSAKKLVIVMP</sequence>
<keyword evidence="6" id="KW-1185">Reference proteome</keyword>
<evidence type="ECO:0000256" key="1">
    <source>
        <dbReference type="ARBA" id="ARBA00008072"/>
    </source>
</evidence>
<dbReference type="InterPro" id="IPR011032">
    <property type="entry name" value="GroES-like_sf"/>
</dbReference>
<dbReference type="GO" id="GO:0016651">
    <property type="term" value="F:oxidoreductase activity, acting on NAD(P)H"/>
    <property type="evidence" value="ECO:0007669"/>
    <property type="project" value="InterPro"/>
</dbReference>
<comment type="similarity">
    <text evidence="1">Belongs to the zinc-containing alcohol dehydrogenase family.</text>
</comment>
<dbReference type="Pfam" id="PF00107">
    <property type="entry name" value="ADH_zinc_N"/>
    <property type="match status" value="1"/>
</dbReference>
<dbReference type="PANTHER" id="PTHR45348:SF2">
    <property type="entry name" value="ZINC-TYPE ALCOHOL DEHYDROGENASE-LIKE PROTEIN C2E1P3.01"/>
    <property type="match status" value="1"/>
</dbReference>
<reference evidence="5 6" key="1">
    <citation type="journal article" date="2019" name="Sci. Rep.">
        <title>A multi-omics analysis of the grapevine pathogen Lasiodiplodia theobromae reveals that temperature affects the expression of virulence- and pathogenicity-related genes.</title>
        <authorList>
            <person name="Felix C."/>
            <person name="Meneses R."/>
            <person name="Goncalves M.F.M."/>
            <person name="Tilleman L."/>
            <person name="Duarte A.S."/>
            <person name="Jorrin-Novo J.V."/>
            <person name="Van de Peer Y."/>
            <person name="Deforce D."/>
            <person name="Van Nieuwerburgh F."/>
            <person name="Esteves A.C."/>
            <person name="Alves A."/>
        </authorList>
    </citation>
    <scope>NUCLEOTIDE SEQUENCE [LARGE SCALE GENOMIC DNA]</scope>
    <source>
        <strain evidence="5 6">LA-SOL3</strain>
    </source>
</reference>
<proteinExistence type="inferred from homology"/>